<name>A0A9D2ED77_9MICO</name>
<feature type="transmembrane region" description="Helical" evidence="5">
    <location>
        <begin position="138"/>
        <end position="157"/>
    </location>
</feature>
<reference evidence="8" key="2">
    <citation type="submission" date="2021-04" db="EMBL/GenBank/DDBJ databases">
        <authorList>
            <person name="Gilroy R."/>
        </authorList>
    </citation>
    <scope>NUCLEOTIDE SEQUENCE</scope>
    <source>
        <strain evidence="8">ChiGjej4B4-7305</strain>
    </source>
</reference>
<dbReference type="Pfam" id="PF01580">
    <property type="entry name" value="FtsK_SpoIIIE"/>
    <property type="match status" value="1"/>
</dbReference>
<evidence type="ECO:0000313" key="8">
    <source>
        <dbReference type="EMBL" id="HIZ35147.1"/>
    </source>
</evidence>
<dbReference type="InterPro" id="IPR008984">
    <property type="entry name" value="SMAD_FHA_dom_sf"/>
</dbReference>
<gene>
    <name evidence="8" type="ORF">H9815_05175</name>
</gene>
<evidence type="ECO:0000256" key="2">
    <source>
        <dbReference type="ARBA" id="ARBA00022741"/>
    </source>
</evidence>
<dbReference type="AlphaFoldDB" id="A0A9D2ED77"/>
<dbReference type="Gene3D" id="3.40.50.300">
    <property type="entry name" value="P-loop containing nucleotide triphosphate hydrolases"/>
    <property type="match status" value="3"/>
</dbReference>
<dbReference type="CDD" id="cd00060">
    <property type="entry name" value="FHA"/>
    <property type="match status" value="1"/>
</dbReference>
<dbReference type="PANTHER" id="PTHR22683">
    <property type="entry name" value="SPORULATION PROTEIN RELATED"/>
    <property type="match status" value="1"/>
</dbReference>
<dbReference type="SMART" id="SM00240">
    <property type="entry name" value="FHA"/>
    <property type="match status" value="1"/>
</dbReference>
<protein>
    <submittedName>
        <fullName evidence="8">FHA domain-containing protein</fullName>
    </submittedName>
</protein>
<evidence type="ECO:0000313" key="9">
    <source>
        <dbReference type="Proteomes" id="UP000824037"/>
    </source>
</evidence>
<dbReference type="EMBL" id="DXBY01000081">
    <property type="protein sequence ID" value="HIZ35147.1"/>
    <property type="molecule type" value="Genomic_DNA"/>
</dbReference>
<dbReference type="InterPro" id="IPR050206">
    <property type="entry name" value="FtsK/SpoIIIE/SftA"/>
</dbReference>
<dbReference type="Pfam" id="PF00498">
    <property type="entry name" value="FHA"/>
    <property type="match status" value="1"/>
</dbReference>
<evidence type="ECO:0000259" key="6">
    <source>
        <dbReference type="PROSITE" id="PS50006"/>
    </source>
</evidence>
<dbReference type="PROSITE" id="PS50901">
    <property type="entry name" value="FTSK"/>
    <property type="match status" value="1"/>
</dbReference>
<feature type="transmembrane region" description="Helical" evidence="5">
    <location>
        <begin position="264"/>
        <end position="291"/>
    </location>
</feature>
<dbReference type="Proteomes" id="UP000824037">
    <property type="component" value="Unassembled WGS sequence"/>
</dbReference>
<dbReference type="GO" id="GO:0003677">
    <property type="term" value="F:DNA binding"/>
    <property type="evidence" value="ECO:0007669"/>
    <property type="project" value="InterPro"/>
</dbReference>
<dbReference type="GO" id="GO:0005524">
    <property type="term" value="F:ATP binding"/>
    <property type="evidence" value="ECO:0007669"/>
    <property type="project" value="UniProtKB-UniRule"/>
</dbReference>
<dbReference type="PROSITE" id="PS50006">
    <property type="entry name" value="FHA_DOMAIN"/>
    <property type="match status" value="1"/>
</dbReference>
<feature type="binding site" evidence="4">
    <location>
        <begin position="451"/>
        <end position="458"/>
    </location>
    <ligand>
        <name>ATP</name>
        <dbReference type="ChEBI" id="CHEBI:30616"/>
    </ligand>
</feature>
<organism evidence="8 9">
    <name type="scientific">Candidatus Ruania gallistercoris</name>
    <dbReference type="NCBI Taxonomy" id="2838746"/>
    <lineage>
        <taxon>Bacteria</taxon>
        <taxon>Bacillati</taxon>
        <taxon>Actinomycetota</taxon>
        <taxon>Actinomycetes</taxon>
        <taxon>Micrococcales</taxon>
        <taxon>Ruaniaceae</taxon>
        <taxon>Ruania</taxon>
    </lineage>
</organism>
<reference evidence="8" key="1">
    <citation type="journal article" date="2021" name="PeerJ">
        <title>Extensive microbial diversity within the chicken gut microbiome revealed by metagenomics and culture.</title>
        <authorList>
            <person name="Gilroy R."/>
            <person name="Ravi A."/>
            <person name="Getino M."/>
            <person name="Pursley I."/>
            <person name="Horton D.L."/>
            <person name="Alikhan N.F."/>
            <person name="Baker D."/>
            <person name="Gharbi K."/>
            <person name="Hall N."/>
            <person name="Watson M."/>
            <person name="Adriaenssens E.M."/>
            <person name="Foster-Nyarko E."/>
            <person name="Jarju S."/>
            <person name="Secka A."/>
            <person name="Antonio M."/>
            <person name="Oren A."/>
            <person name="Chaudhuri R.R."/>
            <person name="La Ragione R."/>
            <person name="Hildebrand F."/>
            <person name="Pallen M.J."/>
        </authorList>
    </citation>
    <scope>NUCLEOTIDE SEQUENCE</scope>
    <source>
        <strain evidence="8">ChiGjej4B4-7305</strain>
    </source>
</reference>
<dbReference type="SUPFAM" id="SSF52540">
    <property type="entry name" value="P-loop containing nucleoside triphosphate hydrolases"/>
    <property type="match status" value="4"/>
</dbReference>
<evidence type="ECO:0000256" key="5">
    <source>
        <dbReference type="SAM" id="Phobius"/>
    </source>
</evidence>
<evidence type="ECO:0000256" key="1">
    <source>
        <dbReference type="ARBA" id="ARBA00022553"/>
    </source>
</evidence>
<proteinExistence type="predicted"/>
<dbReference type="Gene3D" id="2.60.200.20">
    <property type="match status" value="1"/>
</dbReference>
<keyword evidence="2 4" id="KW-0547">Nucleotide-binding</keyword>
<comment type="caution">
    <text evidence="8">The sequence shown here is derived from an EMBL/GenBank/DDBJ whole genome shotgun (WGS) entry which is preliminary data.</text>
</comment>
<keyword evidence="5" id="KW-0472">Membrane</keyword>
<dbReference type="InterPro" id="IPR027417">
    <property type="entry name" value="P-loop_NTPase"/>
</dbReference>
<dbReference type="PANTHER" id="PTHR22683:SF1">
    <property type="entry name" value="TYPE VII SECRETION SYSTEM PROTEIN ESSC"/>
    <property type="match status" value="1"/>
</dbReference>
<evidence type="ECO:0000259" key="7">
    <source>
        <dbReference type="PROSITE" id="PS50901"/>
    </source>
</evidence>
<keyword evidence="5" id="KW-1133">Transmembrane helix</keyword>
<keyword evidence="1" id="KW-0597">Phosphoprotein</keyword>
<dbReference type="InterPro" id="IPR000253">
    <property type="entry name" value="FHA_dom"/>
</dbReference>
<dbReference type="CDD" id="cd01120">
    <property type="entry name" value="RecA-like_superfamily"/>
    <property type="match status" value="1"/>
</dbReference>
<evidence type="ECO:0000256" key="4">
    <source>
        <dbReference type="PROSITE-ProRule" id="PRU00289"/>
    </source>
</evidence>
<sequence length="1161" mass="122570">MDVAARHHLAVTAGPGVGWVVPLRSGAVVVGRGQDADLSLPDPALSRRHLRVRDRGGRVRIQDLRSANGTRLRRTHGQPAAGTEPRVARWTVRVGRRWRPLPVGGRILAGSSVLELRVHPGMVLPADPEQGADLTGGLLGRLLLPLLMSVSMLPLLLSGGGGRWRMVLLIALPVVLIVAILWPALRERAKRLRRPADSAEPAPPVPQPFADPAALLAGIGAPAVLPEDGARWEIGDANLRAPARRRPDAPLRGRIRRRAERMRFVPIPAAGSGLALVGTAAAGAALARWVAVRHAAVTGEQVHAPWPELTGLTDPAGPSTTADGAPHLRVVHAHPGLDAPGAQTSARYLVLAEGVQQVPRWCSTVVEVRSSHDRQVSADWAAAVLAELNEGPDDAATVPTSVHLGELLPDSEELFPPGWADPTMRAPVGRTAAGPVWLDLAEHGPHALVAGTTGSGKSELLLAWILALAHQGSPADTSFVLFDYKGGATFTPLRELAHVAGVLTDLEEAATTRALASLQAELRARERALAAVSAHDLAEQRRRTEGADRLGRLLVVVDEFRVMADTHPEQLDALVRLAAQGRSLGIHLVLATQRPGGAITPDMRANLTLRLCLRVLEETDSLDMLGDSSAARLPRIPGRAVLRTEVAEQIQAAWCGTASQAWVPERIATLNRAAARLAEVEPWREAVRRPWAPPLPEHWQAEESDVVESGPATANAPAIEAATDRARYGLPWVLLDLPDEQRLGSRRFTGGTLLVSGPPGSGRSTAAQSLTEAALRSGTVVHVLAEDADHWPGRTAPAAGTWCPTDDPRRCRRLLEQLLTDPAPGLLVIDDVDAVAAALDEVGTLGDGVELVLTVLRRSRRLGLDVLVTGAETSRRWAAAVDQQLLLCPRDPADAVLAGAPRDLVASGWPAGRGVLLERGQAWVAQVALTGADPQQWRPADGPPLRLAPLPALVPLPAPVPLPAGAAPTDGTAAVPVPLLLGRGGDEASWLHRTLGPGSTWLVCGPPGSGRSTALTTLLTQLTACGWQVYDGREPSPSGEYDPPAAGRPAETAAVLVVDDADRLSATAAEDWATFLAEHPHVCLLGSARAEALASSFHPLAMRLREPDLSLVLTDPRPAHLSLDLRPVQDPAARPGRGVLVDSAGAVPLQVATVGGDRGAD</sequence>
<evidence type="ECO:0000256" key="3">
    <source>
        <dbReference type="ARBA" id="ARBA00022840"/>
    </source>
</evidence>
<accession>A0A9D2ED77</accession>
<dbReference type="CDD" id="cd01127">
    <property type="entry name" value="TrwB_TraG_TraD_VirD4"/>
    <property type="match status" value="1"/>
</dbReference>
<feature type="domain" description="FtsK" evidence="7">
    <location>
        <begin position="433"/>
        <end position="622"/>
    </location>
</feature>
<keyword evidence="3 4" id="KW-0067">ATP-binding</keyword>
<dbReference type="SUPFAM" id="SSF49879">
    <property type="entry name" value="SMAD/FHA domain"/>
    <property type="match status" value="1"/>
</dbReference>
<dbReference type="InterPro" id="IPR002543">
    <property type="entry name" value="FtsK_dom"/>
</dbReference>
<feature type="transmembrane region" description="Helical" evidence="5">
    <location>
        <begin position="163"/>
        <end position="185"/>
    </location>
</feature>
<dbReference type="InterPro" id="IPR003593">
    <property type="entry name" value="AAA+_ATPase"/>
</dbReference>
<keyword evidence="5" id="KW-0812">Transmembrane</keyword>
<dbReference type="SMART" id="SM00382">
    <property type="entry name" value="AAA"/>
    <property type="match status" value="3"/>
</dbReference>
<feature type="domain" description="FHA" evidence="6">
    <location>
        <begin position="28"/>
        <end position="72"/>
    </location>
</feature>